<accession>A0ABW8AAG9</accession>
<evidence type="ECO:0000256" key="2">
    <source>
        <dbReference type="ARBA" id="ARBA00010480"/>
    </source>
</evidence>
<evidence type="ECO:0000259" key="11">
    <source>
        <dbReference type="Pfam" id="PF00483"/>
    </source>
</evidence>
<evidence type="ECO:0000256" key="8">
    <source>
        <dbReference type="ARBA" id="ARBA00022842"/>
    </source>
</evidence>
<comment type="function">
    <text evidence="10">Catalyzes the formation of dTDP-glucose, from dTTP and glucose 1-phosphate, as well as its pyrophosphorolysis.</text>
</comment>
<evidence type="ECO:0000313" key="12">
    <source>
        <dbReference type="EMBL" id="MFI7443487.1"/>
    </source>
</evidence>
<dbReference type="EC" id="2.7.7.24" evidence="3 10"/>
<feature type="domain" description="Nucleotidyl transferase" evidence="11">
    <location>
        <begin position="2"/>
        <end position="237"/>
    </location>
</feature>
<proteinExistence type="inferred from homology"/>
<dbReference type="PANTHER" id="PTHR43532">
    <property type="entry name" value="GLUCOSE-1-PHOSPHATE THYMIDYLYLTRANSFERASE"/>
    <property type="match status" value="1"/>
</dbReference>
<reference evidence="12 13" key="1">
    <citation type="submission" date="2024-10" db="EMBL/GenBank/DDBJ databases">
        <title>The Natural Products Discovery Center: Release of the First 8490 Sequenced Strains for Exploring Actinobacteria Biosynthetic Diversity.</title>
        <authorList>
            <person name="Kalkreuter E."/>
            <person name="Kautsar S.A."/>
            <person name="Yang D."/>
            <person name="Bader C.D."/>
            <person name="Teijaro C.N."/>
            <person name="Fluegel L."/>
            <person name="Davis C.M."/>
            <person name="Simpson J.R."/>
            <person name="Lauterbach L."/>
            <person name="Steele A.D."/>
            <person name="Gui C."/>
            <person name="Meng S."/>
            <person name="Li G."/>
            <person name="Viehrig K."/>
            <person name="Ye F."/>
            <person name="Su P."/>
            <person name="Kiefer A.F."/>
            <person name="Nichols A."/>
            <person name="Cepeda A.J."/>
            <person name="Yan W."/>
            <person name="Fan B."/>
            <person name="Jiang Y."/>
            <person name="Adhikari A."/>
            <person name="Zheng C.-J."/>
            <person name="Schuster L."/>
            <person name="Cowan T.M."/>
            <person name="Smanski M.J."/>
            <person name="Chevrette M.G."/>
            <person name="De Carvalho L.P.S."/>
            <person name="Shen B."/>
        </authorList>
    </citation>
    <scope>NUCLEOTIDE SEQUENCE [LARGE SCALE GENOMIC DNA]</scope>
    <source>
        <strain evidence="12 13">NPDC049503</strain>
    </source>
</reference>
<keyword evidence="7 10" id="KW-0479">Metal-binding</keyword>
<dbReference type="NCBIfam" id="TIGR01207">
    <property type="entry name" value="rmlA"/>
    <property type="match status" value="1"/>
</dbReference>
<keyword evidence="5 10" id="KW-0808">Transferase</keyword>
<evidence type="ECO:0000256" key="3">
    <source>
        <dbReference type="ARBA" id="ARBA00012461"/>
    </source>
</evidence>
<comment type="similarity">
    <text evidence="2 10">Belongs to the glucose-1-phosphate thymidylyltransferase family.</text>
</comment>
<dbReference type="InterPro" id="IPR005907">
    <property type="entry name" value="G1P_thy_trans_s"/>
</dbReference>
<evidence type="ECO:0000313" key="13">
    <source>
        <dbReference type="Proteomes" id="UP001612928"/>
    </source>
</evidence>
<sequence length="295" mass="32658">MKGIVLAGGSGTRLHPVTLPMSKQLLPVYDKPMVYYPLSVLMLAGIRDVLVVSTPATVPALRVLLGDGSALGLDISYAEQREPRGIADAFLVGERFVDGEECALILGDNLFDGPDLPGLLAEARRRVDGCVLFGYEVDDPRRYAVGELDERGNLLSLEEKPARPRSRRAVTGLYLYNKEVVDIAKEVRPSARGELEITDVNRVYLAEGKASLVSMGSEYQWCDTGTCDSLLAAAEYVREAQRSNGRRIACIEETALRMGFVDAETCYKRGLEMRHSEYGRYVMDVARSWSDSRQR</sequence>
<comment type="catalytic activity">
    <reaction evidence="9 10">
        <text>dTTP + alpha-D-glucose 1-phosphate + H(+) = dTDP-alpha-D-glucose + diphosphate</text>
        <dbReference type="Rhea" id="RHEA:15225"/>
        <dbReference type="ChEBI" id="CHEBI:15378"/>
        <dbReference type="ChEBI" id="CHEBI:33019"/>
        <dbReference type="ChEBI" id="CHEBI:37568"/>
        <dbReference type="ChEBI" id="CHEBI:57477"/>
        <dbReference type="ChEBI" id="CHEBI:58601"/>
        <dbReference type="EC" id="2.7.7.24"/>
    </reaction>
</comment>
<dbReference type="InterPro" id="IPR005835">
    <property type="entry name" value="NTP_transferase_dom"/>
</dbReference>
<evidence type="ECO:0000256" key="6">
    <source>
        <dbReference type="ARBA" id="ARBA00022695"/>
    </source>
</evidence>
<dbReference type="Gene3D" id="3.90.550.10">
    <property type="entry name" value="Spore Coat Polysaccharide Biosynthesis Protein SpsA, Chain A"/>
    <property type="match status" value="1"/>
</dbReference>
<evidence type="ECO:0000256" key="7">
    <source>
        <dbReference type="ARBA" id="ARBA00022723"/>
    </source>
</evidence>
<dbReference type="Pfam" id="PF00483">
    <property type="entry name" value="NTP_transferase"/>
    <property type="match status" value="1"/>
</dbReference>
<keyword evidence="8 10" id="KW-0460">Magnesium</keyword>
<comment type="cofactor">
    <cofactor evidence="1">
        <name>Mg(2+)</name>
        <dbReference type="ChEBI" id="CHEBI:18420"/>
    </cofactor>
</comment>
<evidence type="ECO:0000256" key="10">
    <source>
        <dbReference type="RuleBase" id="RU003706"/>
    </source>
</evidence>
<dbReference type="RefSeq" id="WP_397023657.1">
    <property type="nucleotide sequence ID" value="NZ_JBITMB010000006.1"/>
</dbReference>
<name>A0ABW8AAG9_9ACTN</name>
<comment type="caution">
    <text evidence="12">The sequence shown here is derived from an EMBL/GenBank/DDBJ whole genome shotgun (WGS) entry which is preliminary data.</text>
</comment>
<dbReference type="EMBL" id="JBITMB010000006">
    <property type="protein sequence ID" value="MFI7443487.1"/>
    <property type="molecule type" value="Genomic_DNA"/>
</dbReference>
<dbReference type="PANTHER" id="PTHR43532:SF1">
    <property type="entry name" value="GLUCOSE-1-PHOSPHATE THYMIDYLYLTRANSFERASE 1"/>
    <property type="match status" value="1"/>
</dbReference>
<dbReference type="SUPFAM" id="SSF53448">
    <property type="entry name" value="Nucleotide-diphospho-sugar transferases"/>
    <property type="match status" value="1"/>
</dbReference>
<evidence type="ECO:0000256" key="9">
    <source>
        <dbReference type="ARBA" id="ARBA00049336"/>
    </source>
</evidence>
<gene>
    <name evidence="12" type="primary">rfbA</name>
    <name evidence="12" type="ORF">ACIBP5_26250</name>
</gene>
<dbReference type="Proteomes" id="UP001612928">
    <property type="component" value="Unassembled WGS sequence"/>
</dbReference>
<evidence type="ECO:0000256" key="5">
    <source>
        <dbReference type="ARBA" id="ARBA00022679"/>
    </source>
</evidence>
<protein>
    <recommendedName>
        <fullName evidence="4 10">Glucose-1-phosphate thymidylyltransferase</fullName>
        <ecNumber evidence="3 10">2.7.7.24</ecNumber>
    </recommendedName>
</protein>
<keyword evidence="6 10" id="KW-0548">Nucleotidyltransferase</keyword>
<evidence type="ECO:0000256" key="1">
    <source>
        <dbReference type="ARBA" id="ARBA00001946"/>
    </source>
</evidence>
<dbReference type="GO" id="GO:0008879">
    <property type="term" value="F:glucose-1-phosphate thymidylyltransferase activity"/>
    <property type="evidence" value="ECO:0007669"/>
    <property type="project" value="UniProtKB-EC"/>
</dbReference>
<evidence type="ECO:0000256" key="4">
    <source>
        <dbReference type="ARBA" id="ARBA00017654"/>
    </source>
</evidence>
<dbReference type="InterPro" id="IPR029044">
    <property type="entry name" value="Nucleotide-diphossugar_trans"/>
</dbReference>
<keyword evidence="13" id="KW-1185">Reference proteome</keyword>
<organism evidence="12 13">
    <name type="scientific">Nonomuraea indica</name>
    <dbReference type="NCBI Taxonomy" id="1581193"/>
    <lineage>
        <taxon>Bacteria</taxon>
        <taxon>Bacillati</taxon>
        <taxon>Actinomycetota</taxon>
        <taxon>Actinomycetes</taxon>
        <taxon>Streptosporangiales</taxon>
        <taxon>Streptosporangiaceae</taxon>
        <taxon>Nonomuraea</taxon>
    </lineage>
</organism>